<feature type="compositionally biased region" description="Basic and acidic residues" evidence="3">
    <location>
        <begin position="238"/>
        <end position="250"/>
    </location>
</feature>
<keyword evidence="6" id="KW-1185">Reference proteome</keyword>
<dbReference type="InterPro" id="IPR035979">
    <property type="entry name" value="RBD_domain_sf"/>
</dbReference>
<gene>
    <name evidence="5" type="ORF">PV05_05921</name>
</gene>
<reference evidence="5 6" key="1">
    <citation type="submission" date="2015-01" db="EMBL/GenBank/DDBJ databases">
        <title>The Genome Sequence of Exophiala xenobiotica CBS118157.</title>
        <authorList>
            <consortium name="The Broad Institute Genomics Platform"/>
            <person name="Cuomo C."/>
            <person name="de Hoog S."/>
            <person name="Gorbushina A."/>
            <person name="Stielow B."/>
            <person name="Teixiera M."/>
            <person name="Abouelleil A."/>
            <person name="Chapman S.B."/>
            <person name="Priest M."/>
            <person name="Young S.K."/>
            <person name="Wortman J."/>
            <person name="Nusbaum C."/>
            <person name="Birren B."/>
        </authorList>
    </citation>
    <scope>NUCLEOTIDE SEQUENCE [LARGE SCALE GENOMIC DNA]</scope>
    <source>
        <strain evidence="5 6">CBS 118157</strain>
    </source>
</reference>
<dbReference type="GO" id="GO:0003729">
    <property type="term" value="F:mRNA binding"/>
    <property type="evidence" value="ECO:0007669"/>
    <property type="project" value="TreeGrafter"/>
</dbReference>
<feature type="compositionally biased region" description="Basic and acidic residues" evidence="3">
    <location>
        <begin position="258"/>
        <end position="274"/>
    </location>
</feature>
<dbReference type="STRING" id="348802.A0A0D2D4T8"/>
<feature type="compositionally biased region" description="Polar residues" evidence="3">
    <location>
        <begin position="294"/>
        <end position="303"/>
    </location>
</feature>
<proteinExistence type="predicted"/>
<dbReference type="Proteomes" id="UP000054342">
    <property type="component" value="Unassembled WGS sequence"/>
</dbReference>
<feature type="compositionally biased region" description="Basic and acidic residues" evidence="3">
    <location>
        <begin position="83"/>
        <end position="96"/>
    </location>
</feature>
<dbReference type="RefSeq" id="XP_013317951.1">
    <property type="nucleotide sequence ID" value="XM_013462497.1"/>
</dbReference>
<dbReference type="InterPro" id="IPR000504">
    <property type="entry name" value="RRM_dom"/>
</dbReference>
<feature type="region of interest" description="Disordered" evidence="3">
    <location>
        <begin position="170"/>
        <end position="325"/>
    </location>
</feature>
<dbReference type="InterPro" id="IPR012677">
    <property type="entry name" value="Nucleotide-bd_a/b_plait_sf"/>
</dbReference>
<feature type="region of interest" description="Disordered" evidence="3">
    <location>
        <begin position="1"/>
        <end position="96"/>
    </location>
</feature>
<organism evidence="5 6">
    <name type="scientific">Exophiala xenobiotica</name>
    <dbReference type="NCBI Taxonomy" id="348802"/>
    <lineage>
        <taxon>Eukaryota</taxon>
        <taxon>Fungi</taxon>
        <taxon>Dikarya</taxon>
        <taxon>Ascomycota</taxon>
        <taxon>Pezizomycotina</taxon>
        <taxon>Eurotiomycetes</taxon>
        <taxon>Chaetothyriomycetidae</taxon>
        <taxon>Chaetothyriales</taxon>
        <taxon>Herpotrichiellaceae</taxon>
        <taxon>Exophiala</taxon>
    </lineage>
</organism>
<evidence type="ECO:0000313" key="5">
    <source>
        <dbReference type="EMBL" id="KIW57367.1"/>
    </source>
</evidence>
<dbReference type="SMART" id="SM00360">
    <property type="entry name" value="RRM"/>
    <property type="match status" value="1"/>
</dbReference>
<dbReference type="Pfam" id="PF00076">
    <property type="entry name" value="RRM_1"/>
    <property type="match status" value="1"/>
</dbReference>
<protein>
    <recommendedName>
        <fullName evidence="4">RRM domain-containing protein</fullName>
    </recommendedName>
</protein>
<sequence length="325" mass="37199">MDRSLDDTIADRQRRENRGGRRAPPPAPRRRDYNYPRDGVKKSTRDDRTNLDNDWVHDRYDDEPDNFGGQDRSRERKDRRRNRSPEPDRKPPPAKIRVDNLHYDLTEDDIYDLFTRIAPVVDARLRYDRAGRSEGVAFVTYEHVADARAAIRDFDGANAKGQPIRLTLLPLPRRDNPFDRVENPKSLFDRIEAPGSRNRRRSQSPVDEMEADHSARRGPRRGPPTDRRSDVTKPAPENIDRYIPGRDSRSSSHRGGRRPGERRERAARDPEGHKVVNGRPRKTAEELDAEMDNYWTSAGNAQGENGGESAPAAMAHGGNDVDMIE</sequence>
<feature type="compositionally biased region" description="Basic and acidic residues" evidence="3">
    <location>
        <begin position="172"/>
        <end position="192"/>
    </location>
</feature>
<dbReference type="InterPro" id="IPR025715">
    <property type="entry name" value="FoP_C"/>
</dbReference>
<dbReference type="OrthoDB" id="5382468at2759"/>
<dbReference type="SMART" id="SM01218">
    <property type="entry name" value="FoP_duplication"/>
    <property type="match status" value="1"/>
</dbReference>
<dbReference type="Pfam" id="PF13865">
    <property type="entry name" value="FoP_duplication"/>
    <property type="match status" value="1"/>
</dbReference>
<evidence type="ECO:0000256" key="3">
    <source>
        <dbReference type="SAM" id="MobiDB-lite"/>
    </source>
</evidence>
<dbReference type="GeneID" id="25327829"/>
<dbReference type="PROSITE" id="PS50102">
    <property type="entry name" value="RRM"/>
    <property type="match status" value="1"/>
</dbReference>
<feature type="compositionally biased region" description="Basic and acidic residues" evidence="3">
    <location>
        <begin position="1"/>
        <end position="19"/>
    </location>
</feature>
<dbReference type="AlphaFoldDB" id="A0A0D2D4T8"/>
<evidence type="ECO:0000313" key="6">
    <source>
        <dbReference type="Proteomes" id="UP000054342"/>
    </source>
</evidence>
<feature type="domain" description="RRM" evidence="4">
    <location>
        <begin position="94"/>
        <end position="171"/>
    </location>
</feature>
<keyword evidence="1 2" id="KW-0694">RNA-binding</keyword>
<dbReference type="InterPro" id="IPR051229">
    <property type="entry name" value="ALYREF_mRNA_export"/>
</dbReference>
<dbReference type="SUPFAM" id="SSF54928">
    <property type="entry name" value="RNA-binding domain, RBD"/>
    <property type="match status" value="1"/>
</dbReference>
<dbReference type="PANTHER" id="PTHR19965:SF82">
    <property type="entry name" value="THO COMPLEX SUBUNIT 4"/>
    <property type="match status" value="1"/>
</dbReference>
<feature type="compositionally biased region" description="Basic and acidic residues" evidence="3">
    <location>
        <begin position="29"/>
        <end position="60"/>
    </location>
</feature>
<evidence type="ECO:0000256" key="2">
    <source>
        <dbReference type="PROSITE-ProRule" id="PRU00176"/>
    </source>
</evidence>
<name>A0A0D2D4T8_9EURO</name>
<dbReference type="GO" id="GO:0005634">
    <property type="term" value="C:nucleus"/>
    <property type="evidence" value="ECO:0007669"/>
    <property type="project" value="TreeGrafter"/>
</dbReference>
<dbReference type="Gene3D" id="3.30.70.330">
    <property type="match status" value="1"/>
</dbReference>
<accession>A0A0D2D4T8</accession>
<dbReference type="HOGENOM" id="CLU_052367_4_0_1"/>
<dbReference type="CDD" id="cd12418">
    <property type="entry name" value="RRM_Aly_REF_like"/>
    <property type="match status" value="1"/>
</dbReference>
<dbReference type="PANTHER" id="PTHR19965">
    <property type="entry name" value="RNA AND EXPORT FACTOR BINDING PROTEIN"/>
    <property type="match status" value="1"/>
</dbReference>
<dbReference type="EMBL" id="KN847319">
    <property type="protein sequence ID" value="KIW57367.1"/>
    <property type="molecule type" value="Genomic_DNA"/>
</dbReference>
<evidence type="ECO:0000259" key="4">
    <source>
        <dbReference type="PROSITE" id="PS50102"/>
    </source>
</evidence>
<evidence type="ECO:0000256" key="1">
    <source>
        <dbReference type="ARBA" id="ARBA00022884"/>
    </source>
</evidence>